<evidence type="ECO:0000313" key="8">
    <source>
        <dbReference type="Proteomes" id="UP000657075"/>
    </source>
</evidence>
<evidence type="ECO:0000313" key="7">
    <source>
        <dbReference type="EMBL" id="GGI74504.1"/>
    </source>
</evidence>
<dbReference type="EMBL" id="BMNM01000003">
    <property type="protein sequence ID" value="GGI74504.1"/>
    <property type="molecule type" value="Genomic_DNA"/>
</dbReference>
<evidence type="ECO:0000256" key="3">
    <source>
        <dbReference type="ARBA" id="ARBA00023157"/>
    </source>
</evidence>
<reference evidence="7" key="2">
    <citation type="submission" date="2020-09" db="EMBL/GenBank/DDBJ databases">
        <authorList>
            <person name="Sun Q."/>
            <person name="Ohkuma M."/>
        </authorList>
    </citation>
    <scope>NUCLEOTIDE SEQUENCE</scope>
    <source>
        <strain evidence="7">JCM 11219</strain>
    </source>
</reference>
<dbReference type="PROSITE" id="PS51352">
    <property type="entry name" value="THIOREDOXIN_2"/>
    <property type="match status" value="1"/>
</dbReference>
<reference evidence="7" key="1">
    <citation type="journal article" date="2014" name="Int. J. Syst. Evol. Microbiol.">
        <title>Complete genome sequence of Corynebacterium casei LMG S-19264T (=DSM 44701T), isolated from a smear-ripened cheese.</title>
        <authorList>
            <consortium name="US DOE Joint Genome Institute (JGI-PGF)"/>
            <person name="Walter F."/>
            <person name="Albersmeier A."/>
            <person name="Kalinowski J."/>
            <person name="Ruckert C."/>
        </authorList>
    </citation>
    <scope>NUCLEOTIDE SEQUENCE</scope>
    <source>
        <strain evidence="7">JCM 11219</strain>
    </source>
</reference>
<protein>
    <submittedName>
        <fullName evidence="7">Thiol reductase thioredoxin</fullName>
    </submittedName>
</protein>
<dbReference type="NCBIfam" id="TIGR01068">
    <property type="entry name" value="thioredoxin"/>
    <property type="match status" value="1"/>
</dbReference>
<dbReference type="InterPro" id="IPR036249">
    <property type="entry name" value="Thioredoxin-like_sf"/>
</dbReference>
<dbReference type="OrthoDB" id="35385at2157"/>
<evidence type="ECO:0000256" key="4">
    <source>
        <dbReference type="ARBA" id="ARBA00023284"/>
    </source>
</evidence>
<name>A0A830E6D0_9CREN</name>
<sequence>MSNEERELIERMYRRMLMMHVKESSFNDSRRQMCPSGIIALSGNNFNSSIRECFASVIDFYADWCIPCKIMDPILNKLSQVFAGQVFFGRINVDEYPEIAAEYGIMSIPTTILFRNGEEVYRVIGAVDFNTMKRYIEIYLGVGGTTR</sequence>
<keyword evidence="3" id="KW-1015">Disulfide bond</keyword>
<dbReference type="EMBL" id="AP026830">
    <property type="protein sequence ID" value="BDR92295.1"/>
    <property type="molecule type" value="Genomic_DNA"/>
</dbReference>
<evidence type="ECO:0000313" key="9">
    <source>
        <dbReference type="Proteomes" id="UP001060771"/>
    </source>
</evidence>
<dbReference type="GO" id="GO:0015035">
    <property type="term" value="F:protein-disulfide reductase activity"/>
    <property type="evidence" value="ECO:0007669"/>
    <property type="project" value="InterPro"/>
</dbReference>
<keyword evidence="9" id="KW-1185">Reference proteome</keyword>
<keyword evidence="2" id="KW-0249">Electron transport</keyword>
<dbReference type="Gene3D" id="3.40.30.10">
    <property type="entry name" value="Glutaredoxin"/>
    <property type="match status" value="1"/>
</dbReference>
<organism evidence="7 8">
    <name type="scientific">Vulcanisaeta souniana JCM 11219</name>
    <dbReference type="NCBI Taxonomy" id="1293586"/>
    <lineage>
        <taxon>Archaea</taxon>
        <taxon>Thermoproteota</taxon>
        <taxon>Thermoprotei</taxon>
        <taxon>Thermoproteales</taxon>
        <taxon>Thermoproteaceae</taxon>
        <taxon>Vulcanisaeta</taxon>
    </lineage>
</organism>
<dbReference type="PRINTS" id="PR00421">
    <property type="entry name" value="THIOREDOXIN"/>
</dbReference>
<evidence type="ECO:0000256" key="2">
    <source>
        <dbReference type="ARBA" id="ARBA00022982"/>
    </source>
</evidence>
<dbReference type="PANTHER" id="PTHR45663:SF11">
    <property type="entry name" value="GEO12009P1"/>
    <property type="match status" value="1"/>
</dbReference>
<dbReference type="CDD" id="cd02947">
    <property type="entry name" value="TRX_family"/>
    <property type="match status" value="1"/>
</dbReference>
<feature type="domain" description="Thioredoxin" evidence="5">
    <location>
        <begin position="27"/>
        <end position="141"/>
    </location>
</feature>
<reference evidence="6" key="4">
    <citation type="journal article" date="2023" name="Microbiol. Resour. Announc.">
        <title>Complete Genome Sequence of Vulcanisaeta souniana Strain IC-059, a Hyperthermophilic Archaeon Isolated from Hot Spring Water in Japan.</title>
        <authorList>
            <person name="Kato S."/>
            <person name="Itoh T."/>
            <person name="Wu L."/>
            <person name="Ma J."/>
            <person name="Ohkuma M."/>
        </authorList>
    </citation>
    <scope>NUCLEOTIDE SEQUENCE</scope>
    <source>
        <strain evidence="6">JCM 11219</strain>
    </source>
</reference>
<dbReference type="RefSeq" id="WP_188602877.1">
    <property type="nucleotide sequence ID" value="NZ_AP026830.1"/>
</dbReference>
<evidence type="ECO:0000256" key="1">
    <source>
        <dbReference type="ARBA" id="ARBA00022448"/>
    </source>
</evidence>
<dbReference type="InterPro" id="IPR013766">
    <property type="entry name" value="Thioredoxin_domain"/>
</dbReference>
<dbReference type="PANTHER" id="PTHR45663">
    <property type="entry name" value="GEO12009P1"/>
    <property type="match status" value="1"/>
</dbReference>
<dbReference type="SUPFAM" id="SSF52833">
    <property type="entry name" value="Thioredoxin-like"/>
    <property type="match status" value="1"/>
</dbReference>
<dbReference type="AlphaFoldDB" id="A0A830E6D0"/>
<dbReference type="Proteomes" id="UP001060771">
    <property type="component" value="Chromosome"/>
</dbReference>
<dbReference type="InterPro" id="IPR005746">
    <property type="entry name" value="Thioredoxin"/>
</dbReference>
<dbReference type="GO" id="GO:0005737">
    <property type="term" value="C:cytoplasm"/>
    <property type="evidence" value="ECO:0007669"/>
    <property type="project" value="TreeGrafter"/>
</dbReference>
<evidence type="ECO:0000313" key="6">
    <source>
        <dbReference type="EMBL" id="BDR92295.1"/>
    </source>
</evidence>
<dbReference type="Proteomes" id="UP000657075">
    <property type="component" value="Unassembled WGS sequence"/>
</dbReference>
<gene>
    <name evidence="7" type="ORF">GCM10007112_09050</name>
    <name evidence="6" type="ORF">Vsou_13880</name>
</gene>
<keyword evidence="4" id="KW-0676">Redox-active center</keyword>
<dbReference type="Pfam" id="PF00085">
    <property type="entry name" value="Thioredoxin"/>
    <property type="match status" value="1"/>
</dbReference>
<dbReference type="GeneID" id="76206935"/>
<accession>A0A830E6D0</accession>
<proteinExistence type="predicted"/>
<reference evidence="9" key="3">
    <citation type="submission" date="2022-09" db="EMBL/GenBank/DDBJ databases">
        <title>Complete genome sequence of Vulcanisaeta souniana.</title>
        <authorList>
            <person name="Kato S."/>
            <person name="Itoh T."/>
            <person name="Ohkuma M."/>
        </authorList>
    </citation>
    <scope>NUCLEOTIDE SEQUENCE [LARGE SCALE GENOMIC DNA]</scope>
    <source>
        <strain evidence="9">JCM 11219</strain>
    </source>
</reference>
<evidence type="ECO:0000259" key="5">
    <source>
        <dbReference type="PROSITE" id="PS51352"/>
    </source>
</evidence>
<keyword evidence="1" id="KW-0813">Transport</keyword>